<sequence length="211" mass="22479">MAHTPGQPGPHDPSGALTPPTAEEIYGWLGVRFAMLEAPRYRAHMVGWHRETTHADAHGVARDLGRPRPGEVRIGHELDDDTTIDVITVRDDTGGASVVHHLWTSLINYQLALAGRRGAPPWGSGPPPPQYVDRLDTNNPPEPTGTRTLSVDGGDAMEWVYLACPDMATGAPLAACGGHIGTSLVMVTGPQDAVSTAELRMLPQPELLVGV</sequence>
<proteinExistence type="predicted"/>
<protein>
    <submittedName>
        <fullName evidence="1">Uncharacterized protein</fullName>
    </submittedName>
</protein>
<organism evidence="1 2">
    <name type="scientific">Micromonospora haikouensis</name>
    <dbReference type="NCBI Taxonomy" id="686309"/>
    <lineage>
        <taxon>Bacteria</taxon>
        <taxon>Bacillati</taxon>
        <taxon>Actinomycetota</taxon>
        <taxon>Actinomycetes</taxon>
        <taxon>Micromonosporales</taxon>
        <taxon>Micromonosporaceae</taxon>
        <taxon>Micromonospora</taxon>
    </lineage>
</organism>
<accession>A0A1C4YQI5</accession>
<dbReference type="AlphaFoldDB" id="A0A1C4YQI5"/>
<reference evidence="1 2" key="1">
    <citation type="submission" date="2016-06" db="EMBL/GenBank/DDBJ databases">
        <authorList>
            <person name="Kjaerup R.B."/>
            <person name="Dalgaard T.S."/>
            <person name="Juul-Madsen H.R."/>
        </authorList>
    </citation>
    <scope>NUCLEOTIDE SEQUENCE [LARGE SCALE GENOMIC DNA]</scope>
    <source>
        <strain evidence="1 2">DSM 45626</strain>
    </source>
</reference>
<dbReference type="RefSeq" id="WP_141722412.1">
    <property type="nucleotide sequence ID" value="NZ_FMCW01000066.1"/>
</dbReference>
<gene>
    <name evidence="1" type="ORF">GA0070558_1662</name>
</gene>
<dbReference type="EMBL" id="FMCW01000066">
    <property type="protein sequence ID" value="SCF23023.1"/>
    <property type="molecule type" value="Genomic_DNA"/>
</dbReference>
<evidence type="ECO:0000313" key="1">
    <source>
        <dbReference type="EMBL" id="SCF23023.1"/>
    </source>
</evidence>
<dbReference type="Proteomes" id="UP000199375">
    <property type="component" value="Unassembled WGS sequence"/>
</dbReference>
<name>A0A1C4YQI5_9ACTN</name>
<evidence type="ECO:0000313" key="2">
    <source>
        <dbReference type="Proteomes" id="UP000199375"/>
    </source>
</evidence>